<evidence type="ECO:0000256" key="1">
    <source>
        <dbReference type="ARBA" id="ARBA00023125"/>
    </source>
</evidence>
<dbReference type="Gene3D" id="1.10.150.130">
    <property type="match status" value="1"/>
</dbReference>
<proteinExistence type="predicted"/>
<sequence>MAPDGTADAQINLFFRIGPVASRRPRTWRRYAFSLAVWLDFLEAYGTRWDEAAPEDFDAFKQSRIRDDRNPGRVRPTSFDTDRAGLNTFYTWASQRYGVGNPVPTRSVEPAQQEWSGPGSRRDPVRPAGWPRRQVKWLLRTAFEQWRDIGLRGYGFDEVSP</sequence>
<dbReference type="Proteomes" id="UP001212326">
    <property type="component" value="Chromosome"/>
</dbReference>
<gene>
    <name evidence="5" type="ORF">O1G22_42090</name>
</gene>
<feature type="domain" description="Core-binding (CB)" evidence="4">
    <location>
        <begin position="5"/>
        <end position="94"/>
    </location>
</feature>
<protein>
    <recommendedName>
        <fullName evidence="4">Core-binding (CB) domain-containing protein</fullName>
    </recommendedName>
</protein>
<dbReference type="InterPro" id="IPR044068">
    <property type="entry name" value="CB"/>
</dbReference>
<evidence type="ECO:0000313" key="5">
    <source>
        <dbReference type="EMBL" id="WBO68909.1"/>
    </source>
</evidence>
<dbReference type="EMBL" id="CP115300">
    <property type="protein sequence ID" value="WBO68909.1"/>
    <property type="molecule type" value="Genomic_DNA"/>
</dbReference>
<keyword evidence="6" id="KW-1185">Reference proteome</keyword>
<dbReference type="RefSeq" id="WP_270086130.1">
    <property type="nucleotide sequence ID" value="NZ_CP115300.1"/>
</dbReference>
<accession>A0ABY7PGC3</accession>
<organism evidence="5 6">
    <name type="scientific">Streptomyces camelliae</name>
    <dbReference type="NCBI Taxonomy" id="3004093"/>
    <lineage>
        <taxon>Bacteria</taxon>
        <taxon>Bacillati</taxon>
        <taxon>Actinomycetota</taxon>
        <taxon>Actinomycetes</taxon>
        <taxon>Kitasatosporales</taxon>
        <taxon>Streptomycetaceae</taxon>
        <taxon>Streptomyces</taxon>
    </lineage>
</organism>
<keyword evidence="1 2" id="KW-0238">DNA-binding</keyword>
<reference evidence="5 6" key="1">
    <citation type="submission" date="2022-12" db="EMBL/GenBank/DDBJ databases">
        <authorList>
            <person name="Mo P."/>
        </authorList>
    </citation>
    <scope>NUCLEOTIDE SEQUENCE [LARGE SCALE GENOMIC DNA]</scope>
    <source>
        <strain evidence="5 6">HUAS 2-6</strain>
    </source>
</reference>
<name>A0ABY7PGC3_9ACTN</name>
<evidence type="ECO:0000256" key="2">
    <source>
        <dbReference type="PROSITE-ProRule" id="PRU01248"/>
    </source>
</evidence>
<dbReference type="PROSITE" id="PS51900">
    <property type="entry name" value="CB"/>
    <property type="match status" value="1"/>
</dbReference>
<evidence type="ECO:0000259" key="4">
    <source>
        <dbReference type="PROSITE" id="PS51900"/>
    </source>
</evidence>
<evidence type="ECO:0000313" key="6">
    <source>
        <dbReference type="Proteomes" id="UP001212326"/>
    </source>
</evidence>
<feature type="region of interest" description="Disordered" evidence="3">
    <location>
        <begin position="101"/>
        <end position="128"/>
    </location>
</feature>
<dbReference type="InterPro" id="IPR010998">
    <property type="entry name" value="Integrase_recombinase_N"/>
</dbReference>
<evidence type="ECO:0000256" key="3">
    <source>
        <dbReference type="SAM" id="MobiDB-lite"/>
    </source>
</evidence>